<comment type="caution">
    <text evidence="13">The sequence shown here is derived from an EMBL/GenBank/DDBJ whole genome shotgun (WGS) entry which is preliminary data.</text>
</comment>
<organism evidence="13 14">
    <name type="scientific">Pararhizobium capsulatum DSM 1112</name>
    <dbReference type="NCBI Taxonomy" id="1121113"/>
    <lineage>
        <taxon>Bacteria</taxon>
        <taxon>Pseudomonadati</taxon>
        <taxon>Pseudomonadota</taxon>
        <taxon>Alphaproteobacteria</taxon>
        <taxon>Hyphomicrobiales</taxon>
        <taxon>Rhizobiaceae</taxon>
        <taxon>Rhizobium/Agrobacterium group</taxon>
        <taxon>Pararhizobium</taxon>
    </lineage>
</organism>
<dbReference type="Gene3D" id="3.40.50.2300">
    <property type="match status" value="1"/>
</dbReference>
<evidence type="ECO:0000256" key="3">
    <source>
        <dbReference type="ARBA" id="ARBA00022553"/>
    </source>
</evidence>
<dbReference type="InterPro" id="IPR003661">
    <property type="entry name" value="HisK_dim/P_dom"/>
</dbReference>
<evidence type="ECO:0000256" key="8">
    <source>
        <dbReference type="ARBA" id="ARBA00023012"/>
    </source>
</evidence>
<dbReference type="SUPFAM" id="SSF55874">
    <property type="entry name" value="ATPase domain of HSP90 chaperone/DNA topoisomerase II/histidine kinase"/>
    <property type="match status" value="1"/>
</dbReference>
<evidence type="ECO:0000256" key="1">
    <source>
        <dbReference type="ARBA" id="ARBA00000085"/>
    </source>
</evidence>
<dbReference type="InterPro" id="IPR011006">
    <property type="entry name" value="CheY-like_superfamily"/>
</dbReference>
<evidence type="ECO:0000256" key="6">
    <source>
        <dbReference type="ARBA" id="ARBA00022777"/>
    </source>
</evidence>
<dbReference type="NCBIfam" id="NF046020">
    <property type="entry name" value="HisKinCckABruc"/>
    <property type="match status" value="1"/>
</dbReference>
<keyword evidence="10" id="KW-0472">Membrane</keyword>
<evidence type="ECO:0000259" key="12">
    <source>
        <dbReference type="PROSITE" id="PS50110"/>
    </source>
</evidence>
<dbReference type="SUPFAM" id="SSF52172">
    <property type="entry name" value="CheY-like"/>
    <property type="match status" value="1"/>
</dbReference>
<dbReference type="InterPro" id="IPR004358">
    <property type="entry name" value="Sig_transdc_His_kin-like_C"/>
</dbReference>
<keyword evidence="5" id="KW-0547">Nucleotide-binding</keyword>
<dbReference type="Pfam" id="PF00072">
    <property type="entry name" value="Response_reg"/>
    <property type="match status" value="1"/>
</dbReference>
<evidence type="ECO:0000259" key="11">
    <source>
        <dbReference type="PROSITE" id="PS50109"/>
    </source>
</evidence>
<dbReference type="CDD" id="cd00082">
    <property type="entry name" value="HisKA"/>
    <property type="match status" value="1"/>
</dbReference>
<keyword evidence="3 9" id="KW-0597">Phosphoprotein</keyword>
<dbReference type="InterPro" id="IPR036097">
    <property type="entry name" value="HisK_dim/P_sf"/>
</dbReference>
<evidence type="ECO:0000313" key="13">
    <source>
        <dbReference type="EMBL" id="MDQ0320508.1"/>
    </source>
</evidence>
<dbReference type="InterPro" id="IPR013656">
    <property type="entry name" value="PAS_4"/>
</dbReference>
<dbReference type="SUPFAM" id="SSF55785">
    <property type="entry name" value="PYP-like sensor domain (PAS domain)"/>
    <property type="match status" value="2"/>
</dbReference>
<dbReference type="EC" id="2.7.13.3" evidence="2"/>
<keyword evidence="6 13" id="KW-0418">Kinase</keyword>
<dbReference type="Pfam" id="PF02518">
    <property type="entry name" value="HATPase_c"/>
    <property type="match status" value="1"/>
</dbReference>
<evidence type="ECO:0000256" key="5">
    <source>
        <dbReference type="ARBA" id="ARBA00022741"/>
    </source>
</evidence>
<dbReference type="PANTHER" id="PTHR43065:SF42">
    <property type="entry name" value="TWO-COMPONENT SENSOR PPRA"/>
    <property type="match status" value="1"/>
</dbReference>
<dbReference type="Gene3D" id="3.30.565.10">
    <property type="entry name" value="Histidine kinase-like ATPase, C-terminal domain"/>
    <property type="match status" value="1"/>
</dbReference>
<dbReference type="PROSITE" id="PS50109">
    <property type="entry name" value="HIS_KIN"/>
    <property type="match status" value="1"/>
</dbReference>
<dbReference type="RefSeq" id="WP_307230317.1">
    <property type="nucleotide sequence ID" value="NZ_JAUSVF010000001.1"/>
</dbReference>
<dbReference type="SMART" id="SM00387">
    <property type="entry name" value="HATPase_c"/>
    <property type="match status" value="1"/>
</dbReference>
<keyword evidence="4 13" id="KW-0808">Transferase</keyword>
<dbReference type="SUPFAM" id="SSF47384">
    <property type="entry name" value="Homodimeric domain of signal transducing histidine kinase"/>
    <property type="match status" value="1"/>
</dbReference>
<feature type="modified residue" description="4-aspartylphosphate" evidence="9">
    <location>
        <position position="794"/>
    </location>
</feature>
<dbReference type="EMBL" id="JAUSVF010000001">
    <property type="protein sequence ID" value="MDQ0320508.1"/>
    <property type="molecule type" value="Genomic_DNA"/>
</dbReference>
<dbReference type="PANTHER" id="PTHR43065">
    <property type="entry name" value="SENSOR HISTIDINE KINASE"/>
    <property type="match status" value="1"/>
</dbReference>
<dbReference type="InterPro" id="IPR003594">
    <property type="entry name" value="HATPase_dom"/>
</dbReference>
<dbReference type="InterPro" id="IPR035965">
    <property type="entry name" value="PAS-like_dom_sf"/>
</dbReference>
<feature type="domain" description="Response regulatory" evidence="12">
    <location>
        <begin position="743"/>
        <end position="859"/>
    </location>
</feature>
<dbReference type="SMART" id="SM00091">
    <property type="entry name" value="PAS"/>
    <property type="match status" value="3"/>
</dbReference>
<keyword evidence="7" id="KW-0067">ATP-binding</keyword>
<evidence type="ECO:0000256" key="7">
    <source>
        <dbReference type="ARBA" id="ARBA00022840"/>
    </source>
</evidence>
<evidence type="ECO:0000313" key="14">
    <source>
        <dbReference type="Proteomes" id="UP001230207"/>
    </source>
</evidence>
<dbReference type="InterPro" id="IPR036890">
    <property type="entry name" value="HATPase_C_sf"/>
</dbReference>
<dbReference type="PRINTS" id="PR00344">
    <property type="entry name" value="BCTRLSENSOR"/>
</dbReference>
<sequence>MTKLRQAGEHHMPIVDRGARPGTVVRIILLAIVLTVSAAAFVVFKNQLENEIVLGILGVLAMVGIFFLVSSIIGFIEVMPQSRPDDLARAFLDGHQDGTLVTDRKGRIVYANAAYGALTGATKSTDIQSLETILSRNREATEAIYRLTNGLHEGKAGHEEFRLMKPLKAGGGPSGSGAHWFRLKARVLPTEDVDKNPLYIWQISDITSERDDQERFFKELQNAIDYLDHAPAGFFSAGKKGEIFYVNATLADWLGLDLTKFQPGSMSIADLVAGEGLALVQSVQAEPGLKKTKTLDLDLRKANGQSFAVRMVHRVSSARDGAPGESRTIVLARATDDEADQSASIAAMRFTRFFNNTPMAIASVDGNGRILRTNAPFLKLFSGVVSQDDMERGALLEAVVHEGERLRLRDALAAAKDRQSDIAPIDALHPTDETRHFRIYVNAVIDQSDQAPEEAAIVYAVEITEQKALETQMAQTQKMNAVGTLAGGIAHDFNNVLTAILLSSDHLLLSARPSDASFADLMEIKRNANRAAVLVRQLLAFSRKQTMRPTVLNMTDVVGDLRMLVDRMTGTNVKLEVDYGRDLWPVKTDLGQFEQVVLNLAVNARDAMPHGGKITLRTRNLPAEEIAALNRRDLPEADYVMVEVADEGTGIPPEILDKIFEPFFTTKEVGKGTGLGLSMVYGIVQQSGGYIYPESEIGKGTTFRILLPRHIEEPAAAGDETPAAPAIVPERQEPTDLTGDSAVVLLVEDEEAVRRGGKRMLETRGYTVYEAGSGVEALEVMEELNGAVDIVVSDVVMPEMDGPSLLRELRKSYPDLKFIFVSGYAEDAFAKNLPADAKFGFLPKPFSLKQLAVAVREMLDS</sequence>
<dbReference type="InterPro" id="IPR001789">
    <property type="entry name" value="Sig_transdc_resp-reg_receiver"/>
</dbReference>
<name>A0ABU0BQI1_9HYPH</name>
<evidence type="ECO:0000256" key="4">
    <source>
        <dbReference type="ARBA" id="ARBA00022679"/>
    </source>
</evidence>
<evidence type="ECO:0000256" key="9">
    <source>
        <dbReference type="PROSITE-ProRule" id="PRU00169"/>
    </source>
</evidence>
<feature type="transmembrane region" description="Helical" evidence="10">
    <location>
        <begin position="56"/>
        <end position="76"/>
    </location>
</feature>
<dbReference type="SMART" id="SM00448">
    <property type="entry name" value="REC"/>
    <property type="match status" value="1"/>
</dbReference>
<accession>A0ABU0BQI1</accession>
<dbReference type="Proteomes" id="UP001230207">
    <property type="component" value="Unassembled WGS sequence"/>
</dbReference>
<feature type="domain" description="Histidine kinase" evidence="11">
    <location>
        <begin position="488"/>
        <end position="711"/>
    </location>
</feature>
<keyword evidence="10" id="KW-1133">Transmembrane helix</keyword>
<dbReference type="Pfam" id="PF00989">
    <property type="entry name" value="PAS"/>
    <property type="match status" value="1"/>
</dbReference>
<dbReference type="Gene3D" id="3.30.450.20">
    <property type="entry name" value="PAS domain"/>
    <property type="match status" value="2"/>
</dbReference>
<gene>
    <name evidence="13" type="ORF">QO002_002646</name>
</gene>
<dbReference type="GO" id="GO:0004673">
    <property type="term" value="F:protein histidine kinase activity"/>
    <property type="evidence" value="ECO:0007669"/>
    <property type="project" value="UniProtKB-EC"/>
</dbReference>
<dbReference type="InterPro" id="IPR000014">
    <property type="entry name" value="PAS"/>
</dbReference>
<dbReference type="SMART" id="SM00388">
    <property type="entry name" value="HisKA"/>
    <property type="match status" value="1"/>
</dbReference>
<dbReference type="PROSITE" id="PS50110">
    <property type="entry name" value="RESPONSE_REGULATORY"/>
    <property type="match status" value="1"/>
</dbReference>
<evidence type="ECO:0000256" key="2">
    <source>
        <dbReference type="ARBA" id="ARBA00012438"/>
    </source>
</evidence>
<dbReference type="CDD" id="cd00130">
    <property type="entry name" value="PAS"/>
    <property type="match status" value="1"/>
</dbReference>
<comment type="catalytic activity">
    <reaction evidence="1">
        <text>ATP + protein L-histidine = ADP + protein N-phospho-L-histidine.</text>
        <dbReference type="EC" id="2.7.13.3"/>
    </reaction>
</comment>
<reference evidence="13 14" key="1">
    <citation type="submission" date="2023-07" db="EMBL/GenBank/DDBJ databases">
        <title>Genomic Encyclopedia of Type Strains, Phase IV (KMG-IV): sequencing the most valuable type-strain genomes for metagenomic binning, comparative biology and taxonomic classification.</title>
        <authorList>
            <person name="Goeker M."/>
        </authorList>
    </citation>
    <scope>NUCLEOTIDE SEQUENCE [LARGE SCALE GENOMIC DNA]</scope>
    <source>
        <strain evidence="13 14">DSM 1112</strain>
    </source>
</reference>
<dbReference type="Gene3D" id="1.10.287.130">
    <property type="match status" value="1"/>
</dbReference>
<keyword evidence="10" id="KW-0812">Transmembrane</keyword>
<keyword evidence="14" id="KW-1185">Reference proteome</keyword>
<protein>
    <recommendedName>
        <fullName evidence="2">histidine kinase</fullName>
        <ecNumber evidence="2">2.7.13.3</ecNumber>
    </recommendedName>
</protein>
<evidence type="ECO:0000256" key="10">
    <source>
        <dbReference type="SAM" id="Phobius"/>
    </source>
</evidence>
<proteinExistence type="predicted"/>
<keyword evidence="8" id="KW-0902">Two-component regulatory system</keyword>
<dbReference type="InterPro" id="IPR013767">
    <property type="entry name" value="PAS_fold"/>
</dbReference>
<dbReference type="Pfam" id="PF08448">
    <property type="entry name" value="PAS_4"/>
    <property type="match status" value="1"/>
</dbReference>
<dbReference type="InterPro" id="IPR005467">
    <property type="entry name" value="His_kinase_dom"/>
</dbReference>
<feature type="transmembrane region" description="Helical" evidence="10">
    <location>
        <begin position="24"/>
        <end position="44"/>
    </location>
</feature>